<evidence type="ECO:0000313" key="1">
    <source>
        <dbReference type="EMBL" id="NML96111.1"/>
    </source>
</evidence>
<comment type="caution">
    <text evidence="1">The sequence shown here is derived from an EMBL/GenBank/DDBJ whole genome shotgun (WGS) entry which is preliminary data.</text>
</comment>
<organism evidence="1 2">
    <name type="scientific">Novosphingobium olei</name>
    <dbReference type="NCBI Taxonomy" id="2728851"/>
    <lineage>
        <taxon>Bacteria</taxon>
        <taxon>Pseudomonadati</taxon>
        <taxon>Pseudomonadota</taxon>
        <taxon>Alphaproteobacteria</taxon>
        <taxon>Sphingomonadales</taxon>
        <taxon>Sphingomonadaceae</taxon>
        <taxon>Novosphingobium</taxon>
    </lineage>
</organism>
<keyword evidence="2" id="KW-1185">Reference proteome</keyword>
<evidence type="ECO:0000313" key="2">
    <source>
        <dbReference type="Proteomes" id="UP000583556"/>
    </source>
</evidence>
<gene>
    <name evidence="1" type="ORF">HHL27_20815</name>
</gene>
<dbReference type="RefSeq" id="WP_206069763.1">
    <property type="nucleotide sequence ID" value="NZ_JABBGM010000017.1"/>
</dbReference>
<protein>
    <submittedName>
        <fullName evidence="1">Uncharacterized protein</fullName>
    </submittedName>
</protein>
<dbReference type="Proteomes" id="UP000583556">
    <property type="component" value="Unassembled WGS sequence"/>
</dbReference>
<proteinExistence type="predicted"/>
<name>A0A7Y0GBB3_9SPHN</name>
<reference evidence="1 2" key="1">
    <citation type="submission" date="2020-04" db="EMBL/GenBank/DDBJ databases">
        <title>Novosphingobium sp. TW-4 isolated from soil.</title>
        <authorList>
            <person name="Dahal R.H."/>
            <person name="Chaudhary D.K."/>
        </authorList>
    </citation>
    <scope>NUCLEOTIDE SEQUENCE [LARGE SCALE GENOMIC DNA]</scope>
    <source>
        <strain evidence="1 2">TW-4</strain>
    </source>
</reference>
<accession>A0A7Y0GBB3</accession>
<dbReference type="AlphaFoldDB" id="A0A7Y0GBB3"/>
<dbReference type="EMBL" id="JABBGM010000017">
    <property type="protein sequence ID" value="NML96111.1"/>
    <property type="molecule type" value="Genomic_DNA"/>
</dbReference>
<sequence>MEEEIRNSDGAGRTGPIDVSNLPAETFEVYKKAIAVSGKKVPALARAAEATRGLLKDAG</sequence>